<comment type="caution">
    <text evidence="2">The sequence shown here is derived from an EMBL/GenBank/DDBJ whole genome shotgun (WGS) entry which is preliminary data.</text>
</comment>
<organism evidence="2 3">
    <name type="scientific">Acer saccharum</name>
    <name type="common">Sugar maple</name>
    <dbReference type="NCBI Taxonomy" id="4024"/>
    <lineage>
        <taxon>Eukaryota</taxon>
        <taxon>Viridiplantae</taxon>
        <taxon>Streptophyta</taxon>
        <taxon>Embryophyta</taxon>
        <taxon>Tracheophyta</taxon>
        <taxon>Spermatophyta</taxon>
        <taxon>Magnoliopsida</taxon>
        <taxon>eudicotyledons</taxon>
        <taxon>Gunneridae</taxon>
        <taxon>Pentapetalae</taxon>
        <taxon>rosids</taxon>
        <taxon>malvids</taxon>
        <taxon>Sapindales</taxon>
        <taxon>Sapindaceae</taxon>
        <taxon>Hippocastanoideae</taxon>
        <taxon>Acereae</taxon>
        <taxon>Acer</taxon>
    </lineage>
</organism>
<dbReference type="PANTHER" id="PTHR47723:SF23">
    <property type="entry name" value="REVERSE TRANSCRIPTASE-LIKE PROTEIN"/>
    <property type="match status" value="1"/>
</dbReference>
<dbReference type="PANTHER" id="PTHR47723">
    <property type="entry name" value="OS05G0353850 PROTEIN"/>
    <property type="match status" value="1"/>
</dbReference>
<dbReference type="CDD" id="cd06222">
    <property type="entry name" value="RNase_H_like"/>
    <property type="match status" value="1"/>
</dbReference>
<dbReference type="InterPro" id="IPR012337">
    <property type="entry name" value="RNaseH-like_sf"/>
</dbReference>
<dbReference type="GO" id="GO:0004523">
    <property type="term" value="F:RNA-DNA hybrid ribonuclease activity"/>
    <property type="evidence" value="ECO:0007669"/>
    <property type="project" value="InterPro"/>
</dbReference>
<evidence type="ECO:0000313" key="2">
    <source>
        <dbReference type="EMBL" id="KAK0593581.1"/>
    </source>
</evidence>
<proteinExistence type="predicted"/>
<dbReference type="PROSITE" id="PS50879">
    <property type="entry name" value="RNASE_H_1"/>
    <property type="match status" value="1"/>
</dbReference>
<dbReference type="SUPFAM" id="SSF53098">
    <property type="entry name" value="Ribonuclease H-like"/>
    <property type="match status" value="1"/>
</dbReference>
<reference evidence="2" key="1">
    <citation type="journal article" date="2022" name="Plant J.">
        <title>Strategies of tolerance reflected in two North American maple genomes.</title>
        <authorList>
            <person name="McEvoy S.L."/>
            <person name="Sezen U.U."/>
            <person name="Trouern-Trend A."/>
            <person name="McMahon S.M."/>
            <person name="Schaberg P.G."/>
            <person name="Yang J."/>
            <person name="Wegrzyn J.L."/>
            <person name="Swenson N.G."/>
        </authorList>
    </citation>
    <scope>NUCLEOTIDE SEQUENCE</scope>
    <source>
        <strain evidence="2">NS2018</strain>
    </source>
</reference>
<dbReference type="Pfam" id="PF13456">
    <property type="entry name" value="RVT_3"/>
    <property type="match status" value="1"/>
</dbReference>
<sequence>MARGVGTPLKFDRATLEDDYGHFARMLIDVDLSKPLPDSIMIEVGEDCLFPTLYFENVPIKDRSSLQPPLDSVVGDIYSDAMGWDIPASFKASHPVVASEIEKVVVSTDPDSLVWTCSLDGVVSCKSAYDSLSEVRSSVFWALKCKLSGGFLSSRFSGWCGSLRNQATFEGGKPVFTDALSMIWRSVREANSLQSGTMKNSVDELQTLQRLHVSGRPPKAPRILEVNWHPPPPGCLKVNTDGVAFGSPGLAGCAGVFRTCRGFVRGCFDIPLCVCFAFEAELVAAVHTIDYAWTFGWHRLWLESDSTFVVNILRSRSRKVPWHWCPAWDRCLRLISQMDFAVTHIYREGNQVADSLASRSPSIVSPTWWWTSPSFCSPFIFNDFCCRPSFRFY</sequence>
<protein>
    <recommendedName>
        <fullName evidence="1">RNase H type-1 domain-containing protein</fullName>
    </recommendedName>
</protein>
<dbReference type="AlphaFoldDB" id="A0AA39S9K8"/>
<feature type="domain" description="RNase H type-1" evidence="1">
    <location>
        <begin position="232"/>
        <end position="362"/>
    </location>
</feature>
<dbReference type="EMBL" id="JAUESC010000377">
    <property type="protein sequence ID" value="KAK0593581.1"/>
    <property type="molecule type" value="Genomic_DNA"/>
</dbReference>
<dbReference type="InterPro" id="IPR002156">
    <property type="entry name" value="RNaseH_domain"/>
</dbReference>
<accession>A0AA39S9K8</accession>
<name>A0AA39S9K8_ACESA</name>
<dbReference type="InterPro" id="IPR044730">
    <property type="entry name" value="RNase_H-like_dom_plant"/>
</dbReference>
<evidence type="ECO:0000259" key="1">
    <source>
        <dbReference type="PROSITE" id="PS50879"/>
    </source>
</evidence>
<reference evidence="2" key="2">
    <citation type="submission" date="2023-06" db="EMBL/GenBank/DDBJ databases">
        <authorList>
            <person name="Swenson N.G."/>
            <person name="Wegrzyn J.L."/>
            <person name="Mcevoy S.L."/>
        </authorList>
    </citation>
    <scope>NUCLEOTIDE SEQUENCE</scope>
    <source>
        <strain evidence="2">NS2018</strain>
        <tissue evidence="2">Leaf</tissue>
    </source>
</reference>
<evidence type="ECO:0000313" key="3">
    <source>
        <dbReference type="Proteomes" id="UP001168877"/>
    </source>
</evidence>
<dbReference type="InterPro" id="IPR036397">
    <property type="entry name" value="RNaseH_sf"/>
</dbReference>
<gene>
    <name evidence="2" type="ORF">LWI29_002179</name>
</gene>
<dbReference type="GO" id="GO:0003676">
    <property type="term" value="F:nucleic acid binding"/>
    <property type="evidence" value="ECO:0007669"/>
    <property type="project" value="InterPro"/>
</dbReference>
<dbReference type="Proteomes" id="UP001168877">
    <property type="component" value="Unassembled WGS sequence"/>
</dbReference>
<keyword evidence="3" id="KW-1185">Reference proteome</keyword>
<dbReference type="Gene3D" id="3.30.420.10">
    <property type="entry name" value="Ribonuclease H-like superfamily/Ribonuclease H"/>
    <property type="match status" value="1"/>
</dbReference>
<dbReference type="InterPro" id="IPR053151">
    <property type="entry name" value="RNase_H-like"/>
</dbReference>